<organism evidence="3 4">
    <name type="scientific">Flavimaribacter sediminis</name>
    <dbReference type="NCBI Taxonomy" id="2865987"/>
    <lineage>
        <taxon>Bacteria</taxon>
        <taxon>Pseudomonadati</taxon>
        <taxon>Pseudomonadota</taxon>
        <taxon>Alphaproteobacteria</taxon>
        <taxon>Hyphomicrobiales</taxon>
        <taxon>Rhizobiaceae</taxon>
        <taxon>Flavimaribacter</taxon>
    </lineage>
</organism>
<evidence type="ECO:0000313" key="4">
    <source>
        <dbReference type="Proteomes" id="UP001196509"/>
    </source>
</evidence>
<dbReference type="PANTHER" id="PTHR35801">
    <property type="entry name" value="PHOSPHOSERINE PHOSPHATASE RSBX"/>
    <property type="match status" value="1"/>
</dbReference>
<feature type="domain" description="PPM-type phosphatase" evidence="1">
    <location>
        <begin position="165"/>
        <end position="296"/>
    </location>
</feature>
<dbReference type="Pfam" id="PF13581">
    <property type="entry name" value="HATPase_c_2"/>
    <property type="match status" value="1"/>
</dbReference>
<dbReference type="RefSeq" id="WP_220229229.1">
    <property type="nucleotide sequence ID" value="NZ_JAICBX010000002.1"/>
</dbReference>
<dbReference type="EMBL" id="JAICBX010000002">
    <property type="protein sequence ID" value="MBW8638626.1"/>
    <property type="molecule type" value="Genomic_DNA"/>
</dbReference>
<proteinExistence type="predicted"/>
<dbReference type="Gene3D" id="3.60.40.10">
    <property type="entry name" value="PPM-type phosphatase domain"/>
    <property type="match status" value="1"/>
</dbReference>
<evidence type="ECO:0000259" key="2">
    <source>
        <dbReference type="Pfam" id="PF13581"/>
    </source>
</evidence>
<dbReference type="Proteomes" id="UP001196509">
    <property type="component" value="Unassembled WGS sequence"/>
</dbReference>
<dbReference type="Gene3D" id="3.30.565.10">
    <property type="entry name" value="Histidine kinase-like ATPase, C-terminal domain"/>
    <property type="match status" value="1"/>
</dbReference>
<accession>A0AAE2ZPR2</accession>
<keyword evidence="4" id="KW-1185">Reference proteome</keyword>
<feature type="domain" description="Histidine kinase/HSP90-like ATPase" evidence="2">
    <location>
        <begin position="9"/>
        <end position="127"/>
    </location>
</feature>
<dbReference type="InterPro" id="IPR036890">
    <property type="entry name" value="HATPase_C_sf"/>
</dbReference>
<dbReference type="PANTHER" id="PTHR35801:SF1">
    <property type="entry name" value="PHOSPHOSERINE PHOSPHATASE RSBX"/>
    <property type="match status" value="1"/>
</dbReference>
<reference evidence="3" key="1">
    <citation type="submission" date="2021-08" db="EMBL/GenBank/DDBJ databases">
        <title>Hoeflea bacterium WL0058 sp. nov., isolated from the sediment.</title>
        <authorList>
            <person name="Wang L."/>
            <person name="Zhang D."/>
        </authorList>
    </citation>
    <scope>NUCLEOTIDE SEQUENCE</scope>
    <source>
        <strain evidence="3">WL0058</strain>
    </source>
</reference>
<keyword evidence="3" id="KW-0547">Nucleotide-binding</keyword>
<dbReference type="AlphaFoldDB" id="A0AAE2ZPR2"/>
<dbReference type="Pfam" id="PF07228">
    <property type="entry name" value="SpoIIE"/>
    <property type="match status" value="1"/>
</dbReference>
<keyword evidence="3" id="KW-0067">ATP-binding</keyword>
<comment type="caution">
    <text evidence="3">The sequence shown here is derived from an EMBL/GenBank/DDBJ whole genome shotgun (WGS) entry which is preliminary data.</text>
</comment>
<protein>
    <submittedName>
        <fullName evidence="3">ATP-binding protein</fullName>
    </submittedName>
</protein>
<dbReference type="InterPro" id="IPR039248">
    <property type="entry name" value="Ptase_RsbX"/>
</dbReference>
<evidence type="ECO:0000259" key="1">
    <source>
        <dbReference type="Pfam" id="PF07228"/>
    </source>
</evidence>
<dbReference type="InterPro" id="IPR036457">
    <property type="entry name" value="PPM-type-like_dom_sf"/>
</dbReference>
<sequence length="331" mass="34572">MISVAVEEESQIGAARRFALNLGKSIGLSSEHLDRLAIVVTEAGTNLVRHARNGEILVGVEKSTGAGRVVVHAVDSGPGIPNVEVAMADGYTTSTEKRRGIGGGLGAMRRMADAFDIFSAPTGTIVLAKVGDLEAPPSYYDLAGLVVPMADFEEGGDIYASHVDEDATTVMLMDVLGHGPKAARDARSGFQAFEKAGSVSLEERERSVSEALRDGRGAAALTIEIPHGPGLLRCIGIGNIKGDIIHPDGGRNGIPSQPGIVGSANARVRVTEHEWRPGSTLILATDGLKTSSAAPDPGALLYRSAEIIAAGFYKLKRRGTDDAGVLVVRHP</sequence>
<evidence type="ECO:0000313" key="3">
    <source>
        <dbReference type="EMBL" id="MBW8638626.1"/>
    </source>
</evidence>
<dbReference type="InterPro" id="IPR003594">
    <property type="entry name" value="HATPase_dom"/>
</dbReference>
<dbReference type="GO" id="GO:0005524">
    <property type="term" value="F:ATP binding"/>
    <property type="evidence" value="ECO:0007669"/>
    <property type="project" value="UniProtKB-KW"/>
</dbReference>
<name>A0AAE2ZPR2_9HYPH</name>
<dbReference type="InterPro" id="IPR001932">
    <property type="entry name" value="PPM-type_phosphatase-like_dom"/>
</dbReference>
<gene>
    <name evidence="3" type="ORF">K1W69_15625</name>
</gene>
<dbReference type="SUPFAM" id="SSF55874">
    <property type="entry name" value="ATPase domain of HSP90 chaperone/DNA topoisomerase II/histidine kinase"/>
    <property type="match status" value="1"/>
</dbReference>